<sequence>MKITSFLLAAAVLGLRIEVSAYLVDPPTFAADGTVSDCSGWHVAAAGDACPAIASDWGISVSDFSTVYNPSIGTACRLNSGQSYCVERNWGIPPETPTTSSTTSTTPTPTGGNGVTTPLPTQSGMASNCNKFVLVTGGGCWDVANAAGISLQDFYAWNKGVGANCETLWAETYYCIGIIGGTTASPTITTSTTRSTTSTRSTTTGNGVTTPLPTQSGMVTNCNKFYKTQPGQSCADVINANSITLANFYAWNTGIGQTCNNMWADTWYCVGLIGQTTTTTRSTSTTRTTTTSTRTSTTTSRGNGVATPTPTQPGMISNCDRFYFVTNGELCSTVLSKNGLTMAQFFALNPGVQSDCRGLWAGVYVCTRALR</sequence>
<dbReference type="InterPro" id="IPR052210">
    <property type="entry name" value="LysM1-like"/>
</dbReference>
<dbReference type="SMART" id="SM00257">
    <property type="entry name" value="LysM"/>
    <property type="match status" value="3"/>
</dbReference>
<dbReference type="Proteomes" id="UP001321760">
    <property type="component" value="Unassembled WGS sequence"/>
</dbReference>
<reference evidence="8" key="2">
    <citation type="submission" date="2023-05" db="EMBL/GenBank/DDBJ databases">
        <authorList>
            <consortium name="Lawrence Berkeley National Laboratory"/>
            <person name="Steindorff A."/>
            <person name="Hensen N."/>
            <person name="Bonometti L."/>
            <person name="Westerberg I."/>
            <person name="Brannstrom I.O."/>
            <person name="Guillou S."/>
            <person name="Cros-Aarteil S."/>
            <person name="Calhoun S."/>
            <person name="Haridas S."/>
            <person name="Kuo A."/>
            <person name="Mondo S."/>
            <person name="Pangilinan J."/>
            <person name="Riley R."/>
            <person name="Labutti K."/>
            <person name="Andreopoulos B."/>
            <person name="Lipzen A."/>
            <person name="Chen C."/>
            <person name="Yanf M."/>
            <person name="Daum C."/>
            <person name="Ng V."/>
            <person name="Clum A."/>
            <person name="Ohm R."/>
            <person name="Martin F."/>
            <person name="Silar P."/>
            <person name="Natvig D."/>
            <person name="Lalanne C."/>
            <person name="Gautier V."/>
            <person name="Ament-Velasquez S.L."/>
            <person name="Kruys A."/>
            <person name="Hutchinson M.I."/>
            <person name="Powell A.J."/>
            <person name="Barry K."/>
            <person name="Miller A.N."/>
            <person name="Grigoriev I.V."/>
            <person name="Debuchy R."/>
            <person name="Gladieux P."/>
            <person name="Thoren M.H."/>
            <person name="Johannesson H."/>
        </authorList>
    </citation>
    <scope>NUCLEOTIDE SEQUENCE</scope>
    <source>
        <strain evidence="8">PSN243</strain>
    </source>
</reference>
<keyword evidence="3" id="KW-0843">Virulence</keyword>
<evidence type="ECO:0000256" key="5">
    <source>
        <dbReference type="SAM" id="MobiDB-lite"/>
    </source>
</evidence>
<evidence type="ECO:0000256" key="4">
    <source>
        <dbReference type="ARBA" id="ARBA00044955"/>
    </source>
</evidence>
<evidence type="ECO:0000256" key="1">
    <source>
        <dbReference type="ARBA" id="ARBA00022669"/>
    </source>
</evidence>
<keyword evidence="1" id="KW-0147">Chitin-binding</keyword>
<feature type="signal peptide" evidence="6">
    <location>
        <begin position="1"/>
        <end position="21"/>
    </location>
</feature>
<feature type="compositionally biased region" description="Low complexity" evidence="5">
    <location>
        <begin position="188"/>
        <end position="210"/>
    </location>
</feature>
<feature type="region of interest" description="Disordered" evidence="5">
    <location>
        <begin position="92"/>
        <end position="113"/>
    </location>
</feature>
<evidence type="ECO:0000256" key="3">
    <source>
        <dbReference type="ARBA" id="ARBA00023026"/>
    </source>
</evidence>
<feature type="domain" description="LysM" evidence="7">
    <location>
        <begin position="40"/>
        <end position="86"/>
    </location>
</feature>
<evidence type="ECO:0000313" key="8">
    <source>
        <dbReference type="EMBL" id="KAK4441909.1"/>
    </source>
</evidence>
<gene>
    <name evidence="8" type="ORF">QBC34DRAFT_314201</name>
</gene>
<dbReference type="PROSITE" id="PS51782">
    <property type="entry name" value="LYSM"/>
    <property type="match status" value="4"/>
</dbReference>
<feature type="domain" description="LysM" evidence="7">
    <location>
        <begin position="224"/>
        <end position="270"/>
    </location>
</feature>
<feature type="chain" id="PRO_5043687228" description="LysM domain-containing protein" evidence="6">
    <location>
        <begin position="22"/>
        <end position="371"/>
    </location>
</feature>
<comment type="caution">
    <text evidence="8">The sequence shown here is derived from an EMBL/GenBank/DDBJ whole genome shotgun (WGS) entry which is preliminary data.</text>
</comment>
<organism evidence="8 9">
    <name type="scientific">Podospora aff. communis PSN243</name>
    <dbReference type="NCBI Taxonomy" id="3040156"/>
    <lineage>
        <taxon>Eukaryota</taxon>
        <taxon>Fungi</taxon>
        <taxon>Dikarya</taxon>
        <taxon>Ascomycota</taxon>
        <taxon>Pezizomycotina</taxon>
        <taxon>Sordariomycetes</taxon>
        <taxon>Sordariomycetidae</taxon>
        <taxon>Sordariales</taxon>
        <taxon>Podosporaceae</taxon>
        <taxon>Podospora</taxon>
    </lineage>
</organism>
<evidence type="ECO:0000313" key="9">
    <source>
        <dbReference type="Proteomes" id="UP001321760"/>
    </source>
</evidence>
<protein>
    <recommendedName>
        <fullName evidence="7">LysM domain-containing protein</fullName>
    </recommendedName>
</protein>
<evidence type="ECO:0000256" key="2">
    <source>
        <dbReference type="ARBA" id="ARBA00022729"/>
    </source>
</evidence>
<dbReference type="GO" id="GO:0008061">
    <property type="term" value="F:chitin binding"/>
    <property type="evidence" value="ECO:0007669"/>
    <property type="project" value="UniProtKB-KW"/>
</dbReference>
<proteinExistence type="inferred from homology"/>
<accession>A0AAV9FZ44</accession>
<dbReference type="AlphaFoldDB" id="A0AAV9FZ44"/>
<dbReference type="EMBL" id="MU866047">
    <property type="protein sequence ID" value="KAK4441909.1"/>
    <property type="molecule type" value="Genomic_DNA"/>
</dbReference>
<feature type="region of interest" description="Disordered" evidence="5">
    <location>
        <begin position="188"/>
        <end position="213"/>
    </location>
</feature>
<feature type="region of interest" description="Disordered" evidence="5">
    <location>
        <begin position="281"/>
        <end position="310"/>
    </location>
</feature>
<reference evidence="8" key="1">
    <citation type="journal article" date="2023" name="Mol. Phylogenet. Evol.">
        <title>Genome-scale phylogeny and comparative genomics of the fungal order Sordariales.</title>
        <authorList>
            <person name="Hensen N."/>
            <person name="Bonometti L."/>
            <person name="Westerberg I."/>
            <person name="Brannstrom I.O."/>
            <person name="Guillou S."/>
            <person name="Cros-Aarteil S."/>
            <person name="Calhoun S."/>
            <person name="Haridas S."/>
            <person name="Kuo A."/>
            <person name="Mondo S."/>
            <person name="Pangilinan J."/>
            <person name="Riley R."/>
            <person name="LaButti K."/>
            <person name="Andreopoulos B."/>
            <person name="Lipzen A."/>
            <person name="Chen C."/>
            <person name="Yan M."/>
            <person name="Daum C."/>
            <person name="Ng V."/>
            <person name="Clum A."/>
            <person name="Steindorff A."/>
            <person name="Ohm R.A."/>
            <person name="Martin F."/>
            <person name="Silar P."/>
            <person name="Natvig D.O."/>
            <person name="Lalanne C."/>
            <person name="Gautier V."/>
            <person name="Ament-Velasquez S.L."/>
            <person name="Kruys A."/>
            <person name="Hutchinson M.I."/>
            <person name="Powell A.J."/>
            <person name="Barry K."/>
            <person name="Miller A.N."/>
            <person name="Grigoriev I.V."/>
            <person name="Debuchy R."/>
            <person name="Gladieux P."/>
            <person name="Hiltunen Thoren M."/>
            <person name="Johannesson H."/>
        </authorList>
    </citation>
    <scope>NUCLEOTIDE SEQUENCE</scope>
    <source>
        <strain evidence="8">PSN243</strain>
    </source>
</reference>
<dbReference type="PANTHER" id="PTHR34997:SF2">
    <property type="entry name" value="LYSM DOMAIN-CONTAINING PROTEIN-RELATED"/>
    <property type="match status" value="1"/>
</dbReference>
<feature type="compositionally biased region" description="Low complexity" evidence="5">
    <location>
        <begin position="281"/>
        <end position="301"/>
    </location>
</feature>
<feature type="domain" description="LysM" evidence="7">
    <location>
        <begin position="130"/>
        <end position="176"/>
    </location>
</feature>
<comment type="similarity">
    <text evidence="4">Belongs to the secreted LysM effector family.</text>
</comment>
<dbReference type="CDD" id="cd00118">
    <property type="entry name" value="LysM"/>
    <property type="match status" value="3"/>
</dbReference>
<dbReference type="InterPro" id="IPR018392">
    <property type="entry name" value="LysM"/>
</dbReference>
<dbReference type="PANTHER" id="PTHR34997">
    <property type="entry name" value="AM15"/>
    <property type="match status" value="1"/>
</dbReference>
<name>A0AAV9FZ44_9PEZI</name>
<dbReference type="SUPFAM" id="SSF54106">
    <property type="entry name" value="LysM domain"/>
    <property type="match status" value="2"/>
</dbReference>
<dbReference type="Gene3D" id="3.10.350.10">
    <property type="entry name" value="LysM domain"/>
    <property type="match status" value="4"/>
</dbReference>
<dbReference type="InterPro" id="IPR036779">
    <property type="entry name" value="LysM_dom_sf"/>
</dbReference>
<evidence type="ECO:0000256" key="6">
    <source>
        <dbReference type="SAM" id="SignalP"/>
    </source>
</evidence>
<keyword evidence="2 6" id="KW-0732">Signal</keyword>
<feature type="domain" description="LysM" evidence="7">
    <location>
        <begin position="321"/>
        <end position="367"/>
    </location>
</feature>
<evidence type="ECO:0000259" key="7">
    <source>
        <dbReference type="PROSITE" id="PS51782"/>
    </source>
</evidence>
<feature type="compositionally biased region" description="Low complexity" evidence="5">
    <location>
        <begin position="97"/>
        <end position="113"/>
    </location>
</feature>
<dbReference type="Pfam" id="PF01476">
    <property type="entry name" value="LysM"/>
    <property type="match status" value="1"/>
</dbReference>
<keyword evidence="9" id="KW-1185">Reference proteome</keyword>